<name>A0A9D9IP26_9BACT</name>
<organism evidence="2 3">
    <name type="scientific">Candidatus Cryptobacteroides faecigallinarum</name>
    <dbReference type="NCBI Taxonomy" id="2840763"/>
    <lineage>
        <taxon>Bacteria</taxon>
        <taxon>Pseudomonadati</taxon>
        <taxon>Bacteroidota</taxon>
        <taxon>Bacteroidia</taxon>
        <taxon>Bacteroidales</taxon>
        <taxon>Candidatus Cryptobacteroides</taxon>
    </lineage>
</organism>
<dbReference type="EMBL" id="JADIMD010000122">
    <property type="protein sequence ID" value="MBO8475299.1"/>
    <property type="molecule type" value="Genomic_DNA"/>
</dbReference>
<protein>
    <submittedName>
        <fullName evidence="2">Glycosyltransferase</fullName>
    </submittedName>
</protein>
<dbReference type="Proteomes" id="UP000823757">
    <property type="component" value="Unassembled WGS sequence"/>
</dbReference>
<comment type="caution">
    <text evidence="2">The sequence shown here is derived from an EMBL/GenBank/DDBJ whole genome shotgun (WGS) entry which is preliminary data.</text>
</comment>
<reference evidence="2" key="1">
    <citation type="submission" date="2020-10" db="EMBL/GenBank/DDBJ databases">
        <authorList>
            <person name="Gilroy R."/>
        </authorList>
    </citation>
    <scope>NUCLEOTIDE SEQUENCE</scope>
    <source>
        <strain evidence="2">B1-13419</strain>
    </source>
</reference>
<dbReference type="InterPro" id="IPR029044">
    <property type="entry name" value="Nucleotide-diphossugar_trans"/>
</dbReference>
<gene>
    <name evidence="2" type="ORF">IAB91_08430</name>
</gene>
<dbReference type="Gene3D" id="3.90.550.10">
    <property type="entry name" value="Spore Coat Polysaccharide Biosynthesis Protein SpsA, Chain A"/>
    <property type="match status" value="1"/>
</dbReference>
<dbReference type="GO" id="GO:0016758">
    <property type="term" value="F:hexosyltransferase activity"/>
    <property type="evidence" value="ECO:0007669"/>
    <property type="project" value="UniProtKB-ARBA"/>
</dbReference>
<dbReference type="Pfam" id="PF00535">
    <property type="entry name" value="Glycos_transf_2"/>
    <property type="match status" value="1"/>
</dbReference>
<evidence type="ECO:0000313" key="2">
    <source>
        <dbReference type="EMBL" id="MBO8475299.1"/>
    </source>
</evidence>
<sequence>MNDGTPLVSIICLAYNHEKYIRQCLDGFVMQKTGFRYEIIIHDDASKDGTTAIIREYAKKYPGLFVTIFQEENQYSKGIPIGKTYMYPLAKGKYIAECEGDDYWTDPYKLQKQVDFMESHPEYVLCCTDAVQLDDNTGELVQMTQDVKEEITPEYLLEENRITTLTSLYRTSILKDYLEEFTPGMPRFQLGDYPQWLYFASRGKIRKLPFYSAVYRYRTGSVSHSEDLSRTIRFIMSAYDVRAYCNMRLGFNVKGIRIKEFVCIRKTCKELYRKRKDSYWPLVLRFWAILAWEYLFKKDFIR</sequence>
<dbReference type="PANTHER" id="PTHR22916:SF3">
    <property type="entry name" value="UDP-GLCNAC:BETAGAL BETA-1,3-N-ACETYLGLUCOSAMINYLTRANSFERASE-LIKE PROTEIN 1"/>
    <property type="match status" value="1"/>
</dbReference>
<evidence type="ECO:0000313" key="3">
    <source>
        <dbReference type="Proteomes" id="UP000823757"/>
    </source>
</evidence>
<dbReference type="AlphaFoldDB" id="A0A9D9IP26"/>
<dbReference type="SUPFAM" id="SSF53448">
    <property type="entry name" value="Nucleotide-diphospho-sugar transferases"/>
    <property type="match status" value="1"/>
</dbReference>
<proteinExistence type="predicted"/>
<reference evidence="2" key="2">
    <citation type="journal article" date="2021" name="PeerJ">
        <title>Extensive microbial diversity within the chicken gut microbiome revealed by metagenomics and culture.</title>
        <authorList>
            <person name="Gilroy R."/>
            <person name="Ravi A."/>
            <person name="Getino M."/>
            <person name="Pursley I."/>
            <person name="Horton D.L."/>
            <person name="Alikhan N.F."/>
            <person name="Baker D."/>
            <person name="Gharbi K."/>
            <person name="Hall N."/>
            <person name="Watson M."/>
            <person name="Adriaenssens E.M."/>
            <person name="Foster-Nyarko E."/>
            <person name="Jarju S."/>
            <person name="Secka A."/>
            <person name="Antonio M."/>
            <person name="Oren A."/>
            <person name="Chaudhuri R.R."/>
            <person name="La Ragione R."/>
            <person name="Hildebrand F."/>
            <person name="Pallen M.J."/>
        </authorList>
    </citation>
    <scope>NUCLEOTIDE SEQUENCE</scope>
    <source>
        <strain evidence="2">B1-13419</strain>
    </source>
</reference>
<accession>A0A9D9IP26</accession>
<feature type="domain" description="Glycosyltransferase 2-like" evidence="1">
    <location>
        <begin position="9"/>
        <end position="173"/>
    </location>
</feature>
<dbReference type="InterPro" id="IPR001173">
    <property type="entry name" value="Glyco_trans_2-like"/>
</dbReference>
<dbReference type="PANTHER" id="PTHR22916">
    <property type="entry name" value="GLYCOSYLTRANSFERASE"/>
    <property type="match status" value="1"/>
</dbReference>
<evidence type="ECO:0000259" key="1">
    <source>
        <dbReference type="Pfam" id="PF00535"/>
    </source>
</evidence>